<protein>
    <submittedName>
        <fullName evidence="2">VOC family protein</fullName>
    </submittedName>
</protein>
<dbReference type="RefSeq" id="WP_244819986.1">
    <property type="nucleotide sequence ID" value="NZ_CP112998.1"/>
</dbReference>
<dbReference type="PANTHER" id="PTHR34109">
    <property type="entry name" value="BNAUNNG04460D PROTEIN-RELATED"/>
    <property type="match status" value="1"/>
</dbReference>
<organism evidence="2 3">
    <name type="scientific">Dyadobacter pollutisoli</name>
    <dbReference type="NCBI Taxonomy" id="2910158"/>
    <lineage>
        <taxon>Bacteria</taxon>
        <taxon>Pseudomonadati</taxon>
        <taxon>Bacteroidota</taxon>
        <taxon>Cytophagia</taxon>
        <taxon>Cytophagales</taxon>
        <taxon>Spirosomataceae</taxon>
        <taxon>Dyadobacter</taxon>
    </lineage>
</organism>
<proteinExistence type="predicted"/>
<dbReference type="PANTHER" id="PTHR34109:SF1">
    <property type="entry name" value="VOC DOMAIN-CONTAINING PROTEIN"/>
    <property type="match status" value="1"/>
</dbReference>
<dbReference type="AlphaFoldDB" id="A0A9E8NER3"/>
<evidence type="ECO:0000313" key="2">
    <source>
        <dbReference type="EMBL" id="WAC14618.1"/>
    </source>
</evidence>
<keyword evidence="3" id="KW-1185">Reference proteome</keyword>
<evidence type="ECO:0000259" key="1">
    <source>
        <dbReference type="PROSITE" id="PS51819"/>
    </source>
</evidence>
<sequence>MPKTPTFAPQLYIPNGVTNVDFYINAFGAVELRRFSNDDGSIHVSELSIDGAIFHLHEVTRNPASFSPERYNGTTTTIGLFVPDVDAFMNRAVAAGAEVLSPAQDYDYGYRQGDIKDPFGHVWMIEMVI</sequence>
<dbReference type="CDD" id="cd07246">
    <property type="entry name" value="VOC_like"/>
    <property type="match status" value="1"/>
</dbReference>
<evidence type="ECO:0000313" key="3">
    <source>
        <dbReference type="Proteomes" id="UP001164653"/>
    </source>
</evidence>
<dbReference type="InterPro" id="IPR004360">
    <property type="entry name" value="Glyas_Fos-R_dOase_dom"/>
</dbReference>
<reference evidence="2" key="1">
    <citation type="submission" date="2022-11" db="EMBL/GenBank/DDBJ databases">
        <title>Dyadobacter pollutisoli sp. nov., isolated from plastic dumped soil.</title>
        <authorList>
            <person name="Kim J.M."/>
            <person name="Kim K.R."/>
            <person name="Lee J.K."/>
            <person name="Hao L."/>
            <person name="Jeon C.O."/>
        </authorList>
    </citation>
    <scope>NUCLEOTIDE SEQUENCE</scope>
    <source>
        <strain evidence="2">U1</strain>
    </source>
</reference>
<dbReference type="SUPFAM" id="SSF54593">
    <property type="entry name" value="Glyoxalase/Bleomycin resistance protein/Dihydroxybiphenyl dioxygenase"/>
    <property type="match status" value="1"/>
</dbReference>
<accession>A0A9E8NER3</accession>
<dbReference type="Pfam" id="PF00903">
    <property type="entry name" value="Glyoxalase"/>
    <property type="match status" value="1"/>
</dbReference>
<dbReference type="Proteomes" id="UP001164653">
    <property type="component" value="Chromosome"/>
</dbReference>
<feature type="domain" description="VOC" evidence="1">
    <location>
        <begin position="4"/>
        <end position="128"/>
    </location>
</feature>
<dbReference type="EMBL" id="CP112998">
    <property type="protein sequence ID" value="WAC14618.1"/>
    <property type="molecule type" value="Genomic_DNA"/>
</dbReference>
<dbReference type="InterPro" id="IPR037523">
    <property type="entry name" value="VOC_core"/>
</dbReference>
<dbReference type="KEGG" id="dpf:ON006_11780"/>
<dbReference type="PROSITE" id="PS51819">
    <property type="entry name" value="VOC"/>
    <property type="match status" value="1"/>
</dbReference>
<dbReference type="Gene3D" id="3.10.180.10">
    <property type="entry name" value="2,3-Dihydroxybiphenyl 1,2-Dioxygenase, domain 1"/>
    <property type="match status" value="1"/>
</dbReference>
<gene>
    <name evidence="2" type="ORF">ON006_11780</name>
</gene>
<name>A0A9E8NER3_9BACT</name>
<dbReference type="InterPro" id="IPR029068">
    <property type="entry name" value="Glyas_Bleomycin-R_OHBP_Dase"/>
</dbReference>